<dbReference type="AlphaFoldDB" id="A0A0C1Z777"/>
<evidence type="ECO:0000256" key="9">
    <source>
        <dbReference type="ARBA" id="ARBA00023136"/>
    </source>
</evidence>
<comment type="pathway">
    <text evidence="2 14">Phospholipid metabolism; CDP-diacylglycerol biosynthesis; CDP-diacylglycerol from sn-glycerol 3-phosphate: step 1/3.</text>
</comment>
<dbReference type="Pfam" id="PF01553">
    <property type="entry name" value="Acyltransferase"/>
    <property type="match status" value="1"/>
</dbReference>
<evidence type="ECO:0000256" key="3">
    <source>
        <dbReference type="ARBA" id="ARBA00005189"/>
    </source>
</evidence>
<dbReference type="NCBIfam" id="TIGR03703">
    <property type="entry name" value="plsB"/>
    <property type="match status" value="1"/>
</dbReference>
<comment type="caution">
    <text evidence="16">The sequence shown here is derived from an EMBL/GenBank/DDBJ whole genome shotgun (WGS) entry which is preliminary data.</text>
</comment>
<evidence type="ECO:0000256" key="13">
    <source>
        <dbReference type="ARBA" id="ARBA00048427"/>
    </source>
</evidence>
<keyword evidence="9 14" id="KW-0472">Membrane</keyword>
<dbReference type="PANTHER" id="PTHR12563:SF17">
    <property type="entry name" value="DIHYDROXYACETONE PHOSPHATE ACYLTRANSFERASE"/>
    <property type="match status" value="1"/>
</dbReference>
<keyword evidence="10 14" id="KW-0594">Phospholipid biosynthesis</keyword>
<keyword evidence="11 14" id="KW-1208">Phospholipid metabolism</keyword>
<evidence type="ECO:0000256" key="8">
    <source>
        <dbReference type="ARBA" id="ARBA00022679"/>
    </source>
</evidence>
<keyword evidence="14" id="KW-0444">Lipid biosynthesis</keyword>
<keyword evidence="7 14" id="KW-1003">Cell membrane</keyword>
<evidence type="ECO:0000313" key="17">
    <source>
        <dbReference type="Proteomes" id="UP000031586"/>
    </source>
</evidence>
<protein>
    <recommendedName>
        <fullName evidence="6 14">Glycerol-3-phosphate acyltransferase</fullName>
        <shortName evidence="14">GPAT</shortName>
        <ecNumber evidence="5 14">2.3.1.15</ecNumber>
    </recommendedName>
</protein>
<gene>
    <name evidence="14" type="primary">plsB</name>
    <name evidence="16" type="ORF">H735_16535</name>
</gene>
<dbReference type="InterPro" id="IPR002123">
    <property type="entry name" value="Plipid/glycerol_acylTrfase"/>
</dbReference>
<dbReference type="InterPro" id="IPR022284">
    <property type="entry name" value="GPAT/DHAPAT"/>
</dbReference>
<dbReference type="NCBIfam" id="NF003441">
    <property type="entry name" value="PRK04974.1"/>
    <property type="match status" value="1"/>
</dbReference>
<evidence type="ECO:0000256" key="1">
    <source>
        <dbReference type="ARBA" id="ARBA00004413"/>
    </source>
</evidence>
<dbReference type="PIRSF" id="PIRSF500064">
    <property type="entry name" value="GPAT"/>
    <property type="match status" value="1"/>
</dbReference>
<dbReference type="InterPro" id="IPR041728">
    <property type="entry name" value="GPAT/DHAPAT_LPLAT"/>
</dbReference>
<dbReference type="SUPFAM" id="SSF69593">
    <property type="entry name" value="Glycerol-3-phosphate (1)-acyltransferase"/>
    <property type="match status" value="1"/>
</dbReference>
<sequence length="808" mass="91202">MSSGQSFSRSLLKLPLSVMVKGTTIPSNPIDDLNIDLTKPIVYALPFRSNVDLLTLQKQALSLGLPDPLSPLEINGKTLTRYVFIASRPTVMSNDNDVPSESVSLFTELLELHKLDSELDVQMIPATVLWGRKPGKEENHKPYLQPMNGPQKAKAVMAAGRDCLVRFSPVVSLRYMADSHGTDSAIAHKLARVARIHFSRQKLAASGPNLPQRQVLFARLMKSPAIEKAIEDEAQSKNISIEKARKEAHDIMDEIAADFSYGLVKNGDRILGWLWTKLYQGLHINNASTVRRLAQDGHEIVYVPCHRSHMDYLLLSYVLYHEGMVPPHIAAGINLNFFPAGPIFRRGGAFFIRRSFKGNKLYSTIFREYLSELFAKGYSVEYFSEGGRSRTGRLLQAKTGMLAMTIQAMLRGLNRPVTLVPVYIGYEHVMEVGTYAKELRGSRKEKENAGLVLRTLRKLRNFGLGYVNFGEPIQLNQYLNEHAPEWTKDIDRMGGSKPQWMNPVVNGLANKMMTHINDAAATNALTLCATALLASRQRALSRDSLINQIECYLKLLKNNPYSNTSTVPTETAEELVDHAISLDKFVIETDTMGDIISLDRSQSILMTYYRNNIIHLFALPSLIAQMIIRQRNVTVEKIQENVTQIYPFLKKELFLSYKEEELNELVVKILNEFIEQKMVCQDGDKLEINQSNNQSLVLLGRTITETLQRYSIAMNLLVADQELGKSDLEQKSQDIAQRLGRLHGINAPEFFDKGVFTAMFNTLKEQQYLDSDGNCDLEKTQQFAKLLFALLYPEVKLTIEESIHQLQA</sequence>
<evidence type="ECO:0000259" key="15">
    <source>
        <dbReference type="SMART" id="SM00563"/>
    </source>
</evidence>
<evidence type="ECO:0000256" key="14">
    <source>
        <dbReference type="HAMAP-Rule" id="MF_00393"/>
    </source>
</evidence>
<comment type="subcellular location">
    <subcellularLocation>
        <location evidence="1 14">Cell membrane</location>
        <topology evidence="1 14">Peripheral membrane protein</topology>
        <orientation evidence="1 14">Cytoplasmic side</orientation>
    </subcellularLocation>
</comment>
<accession>A0A0C1Z777</accession>
<dbReference type="InterPro" id="IPR045520">
    <property type="entry name" value="GPAT/DHAPAT_C"/>
</dbReference>
<dbReference type="UniPathway" id="UPA00557">
    <property type="reaction ID" value="UER00612"/>
</dbReference>
<dbReference type="InterPro" id="IPR028354">
    <property type="entry name" value="GPAT_PlsB"/>
</dbReference>
<dbReference type="PIRSF" id="PIRSF000437">
    <property type="entry name" value="GPAT_DHAPAT"/>
    <property type="match status" value="1"/>
</dbReference>
<evidence type="ECO:0000256" key="10">
    <source>
        <dbReference type="ARBA" id="ARBA00023209"/>
    </source>
</evidence>
<reference evidence="16 17" key="1">
    <citation type="submission" date="2014-07" db="EMBL/GenBank/DDBJ databases">
        <title>Unique and conserved regions in Vibrio harveyi and related species in comparison with the shrimp pathogen Vibrio harveyi CAIM 1792.</title>
        <authorList>
            <person name="Espinoza-Valles I."/>
            <person name="Vora G."/>
            <person name="Leekitcharoenphon P."/>
            <person name="Ussery D."/>
            <person name="Hoj L."/>
            <person name="Gomez-Gil B."/>
        </authorList>
    </citation>
    <scope>NUCLEOTIDE SEQUENCE [LARGE SCALE GENOMIC DNA]</scope>
    <source>
        <strain evidence="17">CAIM 1854 / LMG 25443</strain>
    </source>
</reference>
<evidence type="ECO:0000256" key="11">
    <source>
        <dbReference type="ARBA" id="ARBA00023264"/>
    </source>
</evidence>
<evidence type="ECO:0000313" key="16">
    <source>
        <dbReference type="EMBL" id="KIF52014.1"/>
    </source>
</evidence>
<comment type="catalytic activity">
    <reaction evidence="13 14">
        <text>sn-glycerol 3-phosphate + an acyl-CoA = a 1-acyl-sn-glycero-3-phosphate + CoA</text>
        <dbReference type="Rhea" id="RHEA:15325"/>
        <dbReference type="ChEBI" id="CHEBI:57287"/>
        <dbReference type="ChEBI" id="CHEBI:57597"/>
        <dbReference type="ChEBI" id="CHEBI:57970"/>
        <dbReference type="ChEBI" id="CHEBI:58342"/>
        <dbReference type="EC" id="2.3.1.15"/>
    </reaction>
</comment>
<dbReference type="HAMAP" id="MF_00393">
    <property type="entry name" value="Glyc3P_acyltrans"/>
    <property type="match status" value="1"/>
</dbReference>
<dbReference type="SMART" id="SM00563">
    <property type="entry name" value="PlsC"/>
    <property type="match status" value="1"/>
</dbReference>
<dbReference type="GO" id="GO:0004366">
    <property type="term" value="F:glycerol-3-phosphate O-acyltransferase activity"/>
    <property type="evidence" value="ECO:0007669"/>
    <property type="project" value="UniProtKB-UniRule"/>
</dbReference>
<comment type="domain">
    <text evidence="14">The HXXXXD motif is essential for acyltransferase activity and may constitute the binding site for the phosphate moiety of the glycerol-3-phosphate.</text>
</comment>
<keyword evidence="8 14" id="KW-0808">Transferase</keyword>
<dbReference type="CDD" id="cd07993">
    <property type="entry name" value="LPLAT_DHAPAT-like"/>
    <property type="match status" value="1"/>
</dbReference>
<evidence type="ECO:0000256" key="12">
    <source>
        <dbReference type="ARBA" id="ARBA00023315"/>
    </source>
</evidence>
<dbReference type="RefSeq" id="WP_020197134.1">
    <property type="nucleotide sequence ID" value="NZ_BAOH01000104.1"/>
</dbReference>
<feature type="short sequence motif" description="HXXXXD motif" evidence="14">
    <location>
        <begin position="305"/>
        <end position="310"/>
    </location>
</feature>
<keyword evidence="14" id="KW-0443">Lipid metabolism</keyword>
<dbReference type="Pfam" id="PF19277">
    <property type="entry name" value="GPAT_C"/>
    <property type="match status" value="1"/>
</dbReference>
<dbReference type="EC" id="2.3.1.15" evidence="5 14"/>
<keyword evidence="12 14" id="KW-0012">Acyltransferase</keyword>
<dbReference type="EMBL" id="JPRD01000026">
    <property type="protein sequence ID" value="KIF52014.1"/>
    <property type="molecule type" value="Genomic_DNA"/>
</dbReference>
<comment type="pathway">
    <text evidence="3">Lipid metabolism.</text>
</comment>
<dbReference type="Proteomes" id="UP000031586">
    <property type="component" value="Unassembled WGS sequence"/>
</dbReference>
<comment type="similarity">
    <text evidence="4 14">Belongs to the GPAT/DAPAT family.</text>
</comment>
<dbReference type="GO" id="GO:0016024">
    <property type="term" value="P:CDP-diacylglycerol biosynthetic process"/>
    <property type="evidence" value="ECO:0007669"/>
    <property type="project" value="UniProtKB-UniRule"/>
</dbReference>
<organism evidence="16 17">
    <name type="scientific">Vibrio owensii CAIM 1854 = LMG 25443</name>
    <dbReference type="NCBI Taxonomy" id="1229493"/>
    <lineage>
        <taxon>Bacteria</taxon>
        <taxon>Pseudomonadati</taxon>
        <taxon>Pseudomonadota</taxon>
        <taxon>Gammaproteobacteria</taxon>
        <taxon>Vibrionales</taxon>
        <taxon>Vibrionaceae</taxon>
        <taxon>Vibrio</taxon>
    </lineage>
</organism>
<dbReference type="PATRIC" id="fig|1229493.5.peg.2455"/>
<evidence type="ECO:0000256" key="7">
    <source>
        <dbReference type="ARBA" id="ARBA00022475"/>
    </source>
</evidence>
<evidence type="ECO:0000256" key="5">
    <source>
        <dbReference type="ARBA" id="ARBA00013113"/>
    </source>
</evidence>
<proteinExistence type="inferred from homology"/>
<dbReference type="PANTHER" id="PTHR12563">
    <property type="entry name" value="GLYCEROL-3-PHOSPHATE ACYLTRANSFERASE"/>
    <property type="match status" value="1"/>
</dbReference>
<name>A0A0C1Z777_9VIBR</name>
<evidence type="ECO:0000256" key="2">
    <source>
        <dbReference type="ARBA" id="ARBA00004765"/>
    </source>
</evidence>
<evidence type="ECO:0000256" key="4">
    <source>
        <dbReference type="ARBA" id="ARBA00007937"/>
    </source>
</evidence>
<dbReference type="GO" id="GO:0005886">
    <property type="term" value="C:plasma membrane"/>
    <property type="evidence" value="ECO:0007669"/>
    <property type="project" value="UniProtKB-SubCell"/>
</dbReference>
<feature type="domain" description="Phospholipid/glycerol acyltransferase" evidence="15">
    <location>
        <begin position="300"/>
        <end position="427"/>
    </location>
</feature>
<dbReference type="GO" id="GO:0006631">
    <property type="term" value="P:fatty acid metabolic process"/>
    <property type="evidence" value="ECO:0007669"/>
    <property type="project" value="TreeGrafter"/>
</dbReference>
<evidence type="ECO:0000256" key="6">
    <source>
        <dbReference type="ARBA" id="ARBA00013432"/>
    </source>
</evidence>